<protein>
    <submittedName>
        <fullName evidence="1">DUF1905 domain-containing protein</fullName>
    </submittedName>
</protein>
<dbReference type="Gene3D" id="2.40.30.100">
    <property type="entry name" value="AF2212/PG0164-like"/>
    <property type="match status" value="1"/>
</dbReference>
<dbReference type="SUPFAM" id="SSF141694">
    <property type="entry name" value="AF2212/PG0164-like"/>
    <property type="match status" value="1"/>
</dbReference>
<proteinExistence type="predicted"/>
<dbReference type="InterPro" id="IPR015018">
    <property type="entry name" value="DUF1905"/>
</dbReference>
<dbReference type="Proteomes" id="UP000309389">
    <property type="component" value="Unassembled WGS sequence"/>
</dbReference>
<keyword evidence="2" id="KW-1185">Reference proteome</keyword>
<dbReference type="EMBL" id="SSHH01000003">
    <property type="protein sequence ID" value="TIX49802.1"/>
    <property type="molecule type" value="Genomic_DNA"/>
</dbReference>
<comment type="caution">
    <text evidence="1">The sequence shown here is derived from an EMBL/GenBank/DDBJ whole genome shotgun (WGS) entry which is preliminary data.</text>
</comment>
<sequence length="105" mass="11348">MQGEVVSVTGELLGWRNDAGMLATYLKITGEAAQDISAHELHARITSGKRRGFGSVKVEARIGESSWTTSVFPQDEGWFLPVKAAVRRAEALEEGTTTSAEITLL</sequence>
<dbReference type="AlphaFoldDB" id="A0A4T3F0T3"/>
<dbReference type="OrthoDB" id="9808666at2"/>
<organism evidence="1 2">
    <name type="scientific">Alteraurantiacibacter aquimixticola</name>
    <dbReference type="NCBI Taxonomy" id="2489173"/>
    <lineage>
        <taxon>Bacteria</taxon>
        <taxon>Pseudomonadati</taxon>
        <taxon>Pseudomonadota</taxon>
        <taxon>Alphaproteobacteria</taxon>
        <taxon>Sphingomonadales</taxon>
        <taxon>Erythrobacteraceae</taxon>
        <taxon>Alteraurantiacibacter</taxon>
    </lineage>
</organism>
<accession>A0A4T3F0T3</accession>
<reference evidence="1 2" key="1">
    <citation type="submission" date="2019-04" db="EMBL/GenBank/DDBJ databases">
        <title>Altererythrobacter aquimixticola sp. nov., isolated from sediment of junction between the ocean and a freshwater spring.</title>
        <authorList>
            <person name="Yoon J.-H."/>
        </authorList>
    </citation>
    <scope>NUCLEOTIDE SEQUENCE [LARGE SCALE GENOMIC DNA]</scope>
    <source>
        <strain evidence="1 2">SSKS-13</strain>
    </source>
</reference>
<gene>
    <name evidence="1" type="ORF">E5222_13420</name>
</gene>
<name>A0A4T3F0T3_9SPHN</name>
<dbReference type="RefSeq" id="WP_136694279.1">
    <property type="nucleotide sequence ID" value="NZ_SSHH01000003.1"/>
</dbReference>
<dbReference type="Pfam" id="PF08922">
    <property type="entry name" value="DUF1905"/>
    <property type="match status" value="1"/>
</dbReference>
<evidence type="ECO:0000313" key="1">
    <source>
        <dbReference type="EMBL" id="TIX49802.1"/>
    </source>
</evidence>
<evidence type="ECO:0000313" key="2">
    <source>
        <dbReference type="Proteomes" id="UP000309389"/>
    </source>
</evidence>
<dbReference type="InterPro" id="IPR037079">
    <property type="entry name" value="AF2212/PG0164-like_sf"/>
</dbReference>